<dbReference type="RefSeq" id="WP_016958385.1">
    <property type="nucleotide sequence ID" value="NZ_AJWN02000032.1"/>
</dbReference>
<dbReference type="GO" id="GO:0015483">
    <property type="term" value="F:long-chain fatty acid transporting porin activity"/>
    <property type="evidence" value="ECO:0007669"/>
    <property type="project" value="TreeGrafter"/>
</dbReference>
<evidence type="ECO:0000256" key="7">
    <source>
        <dbReference type="ARBA" id="ARBA00023237"/>
    </source>
</evidence>
<gene>
    <name evidence="9" type="ORF">A1OK_19105</name>
</gene>
<proteinExistence type="inferred from homology"/>
<feature type="signal peptide" evidence="8">
    <location>
        <begin position="1"/>
        <end position="23"/>
    </location>
</feature>
<accession>A0A1E5CB12</accession>
<dbReference type="Pfam" id="PF03349">
    <property type="entry name" value="Toluene_X"/>
    <property type="match status" value="1"/>
</dbReference>
<keyword evidence="10" id="KW-1185">Reference proteome</keyword>
<dbReference type="GO" id="GO:0009279">
    <property type="term" value="C:cell outer membrane"/>
    <property type="evidence" value="ECO:0007669"/>
    <property type="project" value="UniProtKB-SubCell"/>
</dbReference>
<comment type="similarity">
    <text evidence="2">Belongs to the OmpP1/FadL family.</text>
</comment>
<evidence type="ECO:0000313" key="9">
    <source>
        <dbReference type="EMBL" id="OEE62701.1"/>
    </source>
</evidence>
<keyword evidence="6" id="KW-0472">Membrane</keyword>
<evidence type="ECO:0000313" key="10">
    <source>
        <dbReference type="Proteomes" id="UP000095039"/>
    </source>
</evidence>
<reference evidence="9 10" key="1">
    <citation type="journal article" date="2012" name="Science">
        <title>Ecological populations of bacteria act as socially cohesive units of antibiotic production and resistance.</title>
        <authorList>
            <person name="Cordero O.X."/>
            <person name="Wildschutte H."/>
            <person name="Kirkup B."/>
            <person name="Proehl S."/>
            <person name="Ngo L."/>
            <person name="Hussain F."/>
            <person name="Le Roux F."/>
            <person name="Mincer T."/>
            <person name="Polz M.F."/>
        </authorList>
    </citation>
    <scope>NUCLEOTIDE SEQUENCE [LARGE SCALE GENOMIC DNA]</scope>
    <source>
        <strain evidence="9 10">FF-454</strain>
    </source>
</reference>
<organism evidence="9 10">
    <name type="scientific">Enterovibrio norvegicus FF-454</name>
    <dbReference type="NCBI Taxonomy" id="1185651"/>
    <lineage>
        <taxon>Bacteria</taxon>
        <taxon>Pseudomonadati</taxon>
        <taxon>Pseudomonadota</taxon>
        <taxon>Gammaproteobacteria</taxon>
        <taxon>Vibrionales</taxon>
        <taxon>Vibrionaceae</taxon>
        <taxon>Enterovibrio</taxon>
    </lineage>
</organism>
<sequence length="440" mass="46390">MKPIAKRTLLATAVALAAFQAHGAGFQISEHSASGLGRAFAGEAAIADNAAVAVRNPAAMTMFDSAQVSGGLSFIQPDVDATVKTVGTTPASALPSTVSSDHSDVAPDAIVPYFHYVRPINDKSAIGFSTFSNFGLATDYPSNSSAGPIAGQTELLTIDFNLNFAHKVSEQLSLGAGLNAIYADASLTRNAGAAVYGASAPTLAAIGVTQPTDEVSHLAGDGWGFGWNIGALWQINEKNRLGVAYRSKVDATLEGDYRGVNTAYVGKTGASVPGELELNLPDVLELSGYHEVVPKWAIHYSAMMTGWSSFQELKATSTNTNCGSSAGNFDGVCLQKDEKWEDSWRYAVGATHYLDSQWTLRAGVAYDESPVKEEYRTLSIPDSDRTWYSIGATYASSDDLTIDAGFAYLSGDSVTGSEDGFTFEAGGDAYIFALGANYTF</sequence>
<dbReference type="PANTHER" id="PTHR35093:SF8">
    <property type="entry name" value="OUTER MEMBRANE PROTEIN NMB0088-RELATED"/>
    <property type="match status" value="1"/>
</dbReference>
<evidence type="ECO:0000256" key="5">
    <source>
        <dbReference type="ARBA" id="ARBA00022729"/>
    </source>
</evidence>
<evidence type="ECO:0000256" key="6">
    <source>
        <dbReference type="ARBA" id="ARBA00023136"/>
    </source>
</evidence>
<name>A0A1E5CB12_9GAMM</name>
<evidence type="ECO:0000256" key="3">
    <source>
        <dbReference type="ARBA" id="ARBA00022452"/>
    </source>
</evidence>
<keyword evidence="3" id="KW-1134">Transmembrane beta strand</keyword>
<dbReference type="InterPro" id="IPR005017">
    <property type="entry name" value="OMPP1/FadL/TodX"/>
</dbReference>
<dbReference type="Proteomes" id="UP000095039">
    <property type="component" value="Unassembled WGS sequence"/>
</dbReference>
<evidence type="ECO:0000256" key="2">
    <source>
        <dbReference type="ARBA" id="ARBA00008163"/>
    </source>
</evidence>
<dbReference type="PANTHER" id="PTHR35093">
    <property type="entry name" value="OUTER MEMBRANE PROTEIN NMB0088-RELATED"/>
    <property type="match status" value="1"/>
</dbReference>
<dbReference type="EMBL" id="AJWN02000032">
    <property type="protein sequence ID" value="OEE62701.1"/>
    <property type="molecule type" value="Genomic_DNA"/>
</dbReference>
<feature type="chain" id="PRO_5009172592" evidence="8">
    <location>
        <begin position="24"/>
        <end position="440"/>
    </location>
</feature>
<dbReference type="AlphaFoldDB" id="A0A1E5CB12"/>
<keyword evidence="5 8" id="KW-0732">Signal</keyword>
<evidence type="ECO:0000256" key="8">
    <source>
        <dbReference type="SAM" id="SignalP"/>
    </source>
</evidence>
<evidence type="ECO:0000256" key="1">
    <source>
        <dbReference type="ARBA" id="ARBA00004571"/>
    </source>
</evidence>
<protein>
    <submittedName>
        <fullName evidence="9">Long-chain fatty acid transporter</fullName>
    </submittedName>
</protein>
<dbReference type="SUPFAM" id="SSF56935">
    <property type="entry name" value="Porins"/>
    <property type="match status" value="1"/>
</dbReference>
<keyword evidence="7" id="KW-0998">Cell outer membrane</keyword>
<dbReference type="Gene3D" id="2.40.160.60">
    <property type="entry name" value="Outer membrane protein transport protein (OMPP1/FadL/TodX)"/>
    <property type="match status" value="1"/>
</dbReference>
<keyword evidence="4" id="KW-0812">Transmembrane</keyword>
<evidence type="ECO:0000256" key="4">
    <source>
        <dbReference type="ARBA" id="ARBA00022692"/>
    </source>
</evidence>
<comment type="caution">
    <text evidence="9">The sequence shown here is derived from an EMBL/GenBank/DDBJ whole genome shotgun (WGS) entry which is preliminary data.</text>
</comment>
<comment type="subcellular location">
    <subcellularLocation>
        <location evidence="1">Cell outer membrane</location>
        <topology evidence="1">Multi-pass membrane protein</topology>
    </subcellularLocation>
</comment>